<evidence type="ECO:0000256" key="2">
    <source>
        <dbReference type="SAM" id="SignalP"/>
    </source>
</evidence>
<feature type="region of interest" description="Disordered" evidence="1">
    <location>
        <begin position="131"/>
        <end position="150"/>
    </location>
</feature>
<comment type="caution">
    <text evidence="3">The sequence shown here is derived from an EMBL/GenBank/DDBJ whole genome shotgun (WGS) entry which is preliminary data.</text>
</comment>
<evidence type="ECO:0000256" key="1">
    <source>
        <dbReference type="SAM" id="MobiDB-lite"/>
    </source>
</evidence>
<dbReference type="Proteomes" id="UP001054902">
    <property type="component" value="Unassembled WGS sequence"/>
</dbReference>
<reference evidence="3 4" key="1">
    <citation type="journal article" date="2021" name="Sci. Rep.">
        <title>The genome of the diatom Chaetoceros tenuissimus carries an ancient integrated fragment of an extant virus.</title>
        <authorList>
            <person name="Hongo Y."/>
            <person name="Kimura K."/>
            <person name="Takaki Y."/>
            <person name="Yoshida Y."/>
            <person name="Baba S."/>
            <person name="Kobayashi G."/>
            <person name="Nagasaki K."/>
            <person name="Hano T."/>
            <person name="Tomaru Y."/>
        </authorList>
    </citation>
    <scope>NUCLEOTIDE SEQUENCE [LARGE SCALE GENOMIC DNA]</scope>
    <source>
        <strain evidence="3 4">NIES-3715</strain>
    </source>
</reference>
<organism evidence="3 4">
    <name type="scientific">Chaetoceros tenuissimus</name>
    <dbReference type="NCBI Taxonomy" id="426638"/>
    <lineage>
        <taxon>Eukaryota</taxon>
        <taxon>Sar</taxon>
        <taxon>Stramenopiles</taxon>
        <taxon>Ochrophyta</taxon>
        <taxon>Bacillariophyta</taxon>
        <taxon>Coscinodiscophyceae</taxon>
        <taxon>Chaetocerotophycidae</taxon>
        <taxon>Chaetocerotales</taxon>
        <taxon>Chaetocerotaceae</taxon>
        <taxon>Chaetoceros</taxon>
    </lineage>
</organism>
<accession>A0AAD3H1A9</accession>
<proteinExistence type="predicted"/>
<evidence type="ECO:0000313" key="4">
    <source>
        <dbReference type="Proteomes" id="UP001054902"/>
    </source>
</evidence>
<gene>
    <name evidence="3" type="ORF">CTEN210_03125</name>
</gene>
<protein>
    <submittedName>
        <fullName evidence="3">Uncharacterized protein</fullName>
    </submittedName>
</protein>
<keyword evidence="2" id="KW-0732">Signal</keyword>
<name>A0AAD3H1A9_9STRA</name>
<dbReference type="EMBL" id="BLLK01000022">
    <property type="protein sequence ID" value="GFH46651.1"/>
    <property type="molecule type" value="Genomic_DNA"/>
</dbReference>
<feature type="chain" id="PRO_5041951485" evidence="2">
    <location>
        <begin position="22"/>
        <end position="301"/>
    </location>
</feature>
<dbReference type="AlphaFoldDB" id="A0AAD3H1A9"/>
<keyword evidence="4" id="KW-1185">Reference proteome</keyword>
<feature type="signal peptide" evidence="2">
    <location>
        <begin position="1"/>
        <end position="21"/>
    </location>
</feature>
<evidence type="ECO:0000313" key="3">
    <source>
        <dbReference type="EMBL" id="GFH46651.1"/>
    </source>
</evidence>
<sequence>MKFQPSQVMLAIGLIVSTCSSFQIHTPHKNFKSISNVNIKYNRFHGALSASVDTDSSVEGKEKRDNLELPWGDRQKWALKDNISKYTVEIPQLEKAMGTKSFVMWRALCREHIELTGYDVEFLQSKYISSMQDDSDDKKQDQKKKGKKITIPGSLPLLDNFEFQSNGGVSGKIQGLKGIADGTTVQTSPLVHVQLTIPRGYVLTEDGSSAYELGQPLSEESYSLDIANMNVKNIDADGVKKTLKAGVDETGKVASNIVEAVGDQETTNMLVNLGASTAILLGGATAFNMLQHHLTVNVFWV</sequence>